<organism evidence="1">
    <name type="scientific">Microbacterium sp. A8/3-1</name>
    <dbReference type="NCBI Taxonomy" id="3160749"/>
    <lineage>
        <taxon>Bacteria</taxon>
        <taxon>Bacillati</taxon>
        <taxon>Actinomycetota</taxon>
        <taxon>Actinomycetes</taxon>
        <taxon>Micrococcales</taxon>
        <taxon>Microbacteriaceae</taxon>
        <taxon>Microbacterium</taxon>
    </lineage>
</organism>
<evidence type="ECO:0000313" key="1">
    <source>
        <dbReference type="EMBL" id="XBX78670.1"/>
    </source>
</evidence>
<proteinExistence type="predicted"/>
<dbReference type="EMBL" id="CP158357">
    <property type="protein sequence ID" value="XBX78670.1"/>
    <property type="molecule type" value="Genomic_DNA"/>
</dbReference>
<dbReference type="RefSeq" id="WP_350351896.1">
    <property type="nucleotide sequence ID" value="NZ_CP158357.1"/>
</dbReference>
<sequence>MIELPDYLDPAVVIAPGIRAELDQTPEWWDRQYRALERKQIPRDAASHDGHRIEGIRTYASTTTRRVCTDCQVELDPYQEGHSACAHDGLVDFHANYWVCRACGHREETPHA</sequence>
<accession>A0AAU7VY58</accession>
<dbReference type="AlphaFoldDB" id="A0AAU7VY58"/>
<name>A0AAU7VY58_9MICO</name>
<gene>
    <name evidence="1" type="ORF">ABS642_00855</name>
</gene>
<reference evidence="1" key="1">
    <citation type="submission" date="2024-06" db="EMBL/GenBank/DDBJ databases">
        <title>Draft genome sequence of Microbacterium sp. strain A8/3-1, isolated from Oxytropis tragacanthoides Fisch. ex DC. Root nodules in the Altai region of Russia.</title>
        <authorList>
            <person name="Sazanova A."/>
            <person name="Guro P."/>
            <person name="Kuznetsova I."/>
            <person name="Belimov A."/>
            <person name="Safronova V."/>
        </authorList>
    </citation>
    <scope>NUCLEOTIDE SEQUENCE</scope>
    <source>
        <strain evidence="1">A8/3-1</strain>
    </source>
</reference>
<protein>
    <submittedName>
        <fullName evidence="1">Uncharacterized protein</fullName>
    </submittedName>
</protein>